<dbReference type="InterPro" id="IPR018719">
    <property type="entry name" value="DUF2243_membrane"/>
</dbReference>
<organism evidence="2 3">
    <name type="scientific">Cellulomonas dongxiuzhuiae</name>
    <dbReference type="NCBI Taxonomy" id="2819979"/>
    <lineage>
        <taxon>Bacteria</taxon>
        <taxon>Bacillati</taxon>
        <taxon>Actinomycetota</taxon>
        <taxon>Actinomycetes</taxon>
        <taxon>Micrococcales</taxon>
        <taxon>Cellulomonadaceae</taxon>
        <taxon>Cellulomonas</taxon>
    </lineage>
</organism>
<gene>
    <name evidence="2" type="ORF">KKR89_16840</name>
</gene>
<keyword evidence="1" id="KW-0472">Membrane</keyword>
<dbReference type="EMBL" id="CP076023">
    <property type="protein sequence ID" value="QWC18012.1"/>
    <property type="molecule type" value="Genomic_DNA"/>
</dbReference>
<accession>A0ABX8GP92</accession>
<keyword evidence="1" id="KW-1133">Transmembrane helix</keyword>
<evidence type="ECO:0000313" key="3">
    <source>
        <dbReference type="Proteomes" id="UP000679335"/>
    </source>
</evidence>
<dbReference type="Proteomes" id="UP000679335">
    <property type="component" value="Chromosome"/>
</dbReference>
<proteinExistence type="predicted"/>
<keyword evidence="3" id="KW-1185">Reference proteome</keyword>
<evidence type="ECO:0000256" key="1">
    <source>
        <dbReference type="SAM" id="Phobius"/>
    </source>
</evidence>
<sequence length="130" mass="14162">MAAVDEIVFHQVLAWHHFYDRGTPDAALLSDGLLHAAELVAVVAGFFLLLDQRRRGALAVRAAWSGFFLGAGAFQLFDALVDHKLLRVHQVRYGVDLLPYDVAWTGSAVVLLAVGALLWARQRATTNGPA</sequence>
<reference evidence="2 3" key="1">
    <citation type="submission" date="2021-05" db="EMBL/GenBank/DDBJ databases">
        <title>Novel species in genus Cellulomonas.</title>
        <authorList>
            <person name="Zhang G."/>
        </authorList>
    </citation>
    <scope>NUCLEOTIDE SEQUENCE [LARGE SCALE GENOMIC DNA]</scope>
    <source>
        <strain evidence="3">zg-ZUI157</strain>
    </source>
</reference>
<evidence type="ECO:0000313" key="2">
    <source>
        <dbReference type="EMBL" id="QWC18012.1"/>
    </source>
</evidence>
<dbReference type="Pfam" id="PF10002">
    <property type="entry name" value="DUF2243"/>
    <property type="match status" value="1"/>
</dbReference>
<feature type="transmembrane region" description="Helical" evidence="1">
    <location>
        <begin position="57"/>
        <end position="77"/>
    </location>
</feature>
<protein>
    <submittedName>
        <fullName evidence="2">DUF2243 domain-containing protein</fullName>
    </submittedName>
</protein>
<name>A0ABX8GP92_9CELL</name>
<feature type="transmembrane region" description="Helical" evidence="1">
    <location>
        <begin position="97"/>
        <end position="120"/>
    </location>
</feature>
<keyword evidence="1" id="KW-0812">Transmembrane</keyword>
<feature type="transmembrane region" description="Helical" evidence="1">
    <location>
        <begin position="32"/>
        <end position="50"/>
    </location>
</feature>